<feature type="chain" id="PRO_5036711175" evidence="1">
    <location>
        <begin position="25"/>
        <end position="67"/>
    </location>
</feature>
<evidence type="ECO:0000256" key="1">
    <source>
        <dbReference type="SAM" id="SignalP"/>
    </source>
</evidence>
<sequence>MCKPTALPCGCTALTACLVAEAMATEADALFARDLPAQAAVVIEAYVEHRAPIYLLALTSARFQELN</sequence>
<accession>A0A918C860</accession>
<dbReference type="PROSITE" id="PS51257">
    <property type="entry name" value="PROKAR_LIPOPROTEIN"/>
    <property type="match status" value="1"/>
</dbReference>
<gene>
    <name evidence="2" type="ORF">GCM10008957_25690</name>
</gene>
<keyword evidence="1" id="KW-0732">Signal</keyword>
<proteinExistence type="predicted"/>
<organism evidence="2 3">
    <name type="scientific">Deinococcus ruber</name>
    <dbReference type="NCBI Taxonomy" id="1848197"/>
    <lineage>
        <taxon>Bacteria</taxon>
        <taxon>Thermotogati</taxon>
        <taxon>Deinococcota</taxon>
        <taxon>Deinococci</taxon>
        <taxon>Deinococcales</taxon>
        <taxon>Deinococcaceae</taxon>
        <taxon>Deinococcus</taxon>
    </lineage>
</organism>
<dbReference type="RefSeq" id="WP_189090914.1">
    <property type="nucleotide sequence ID" value="NZ_BMQL01000013.1"/>
</dbReference>
<name>A0A918C860_9DEIO</name>
<dbReference type="Proteomes" id="UP000603865">
    <property type="component" value="Unassembled WGS sequence"/>
</dbReference>
<feature type="signal peptide" evidence="1">
    <location>
        <begin position="1"/>
        <end position="24"/>
    </location>
</feature>
<evidence type="ECO:0000313" key="2">
    <source>
        <dbReference type="EMBL" id="GGR11580.1"/>
    </source>
</evidence>
<dbReference type="EMBL" id="BMQL01000013">
    <property type="protein sequence ID" value="GGR11580.1"/>
    <property type="molecule type" value="Genomic_DNA"/>
</dbReference>
<dbReference type="AlphaFoldDB" id="A0A918C860"/>
<keyword evidence="3" id="KW-1185">Reference proteome</keyword>
<evidence type="ECO:0000313" key="3">
    <source>
        <dbReference type="Proteomes" id="UP000603865"/>
    </source>
</evidence>
<comment type="caution">
    <text evidence="2">The sequence shown here is derived from an EMBL/GenBank/DDBJ whole genome shotgun (WGS) entry which is preliminary data.</text>
</comment>
<reference evidence="2" key="1">
    <citation type="journal article" date="2014" name="Int. J. Syst. Evol. Microbiol.">
        <title>Complete genome sequence of Corynebacterium casei LMG S-19264T (=DSM 44701T), isolated from a smear-ripened cheese.</title>
        <authorList>
            <consortium name="US DOE Joint Genome Institute (JGI-PGF)"/>
            <person name="Walter F."/>
            <person name="Albersmeier A."/>
            <person name="Kalinowski J."/>
            <person name="Ruckert C."/>
        </authorList>
    </citation>
    <scope>NUCLEOTIDE SEQUENCE</scope>
    <source>
        <strain evidence="2">JCM 31311</strain>
    </source>
</reference>
<protein>
    <submittedName>
        <fullName evidence="2">Uncharacterized protein</fullName>
    </submittedName>
</protein>
<reference evidence="2" key="2">
    <citation type="submission" date="2020-09" db="EMBL/GenBank/DDBJ databases">
        <authorList>
            <person name="Sun Q."/>
            <person name="Ohkuma M."/>
        </authorList>
    </citation>
    <scope>NUCLEOTIDE SEQUENCE</scope>
    <source>
        <strain evidence="2">JCM 31311</strain>
    </source>
</reference>